<dbReference type="InterPro" id="IPR050549">
    <property type="entry name" value="MFS_Trehalose_Transporter"/>
</dbReference>
<reference evidence="11" key="1">
    <citation type="submission" date="2022-01" db="EMBL/GenBank/DDBJ databases">
        <authorList>
            <person name="King R."/>
        </authorList>
    </citation>
    <scope>NUCLEOTIDE SEQUENCE</scope>
</reference>
<feature type="transmembrane region" description="Helical" evidence="8">
    <location>
        <begin position="383"/>
        <end position="402"/>
    </location>
</feature>
<evidence type="ECO:0000256" key="8">
    <source>
        <dbReference type="SAM" id="Phobius"/>
    </source>
</evidence>
<dbReference type="Gene3D" id="1.20.1250.20">
    <property type="entry name" value="MFS general substrate transporter like domains"/>
    <property type="match status" value="1"/>
</dbReference>
<keyword evidence="2" id="KW-0813">Transport</keyword>
<sequence>MSRIGRTRQILSALSVNLLAFSMGASIASPSYYTKFLGSEESDLETGPLSPKETELIISLYNMGGIVGAVLFAYISRVIGRKMILKMVSALHFIAYILIAYAYSGVMIMASQFVLGIAASGITITIPLFVCEIAEDNNRGALGLMFSLLKSFGVVFSLSLGSVLNYYYVVWMFMLFPALYLFSTQFWYESAFYKIRSEGACKAKNSLMFYRGVKSADTNSVQVEFDSLQQFIKFYDGTDRDIKIFDFLTKAVRKSIIIGVVLVAMEQFSGYSFIIVKAGTIFQHAETISPEIAAIFAEFFQIFGILISIIFVDSVGRKIMISLSSIGVAIGILIYGLSEYFMMTKNLSIIGLSITIFCYGIGMVSLPYVVISEICPFNIRGTIIALCVTFSWVFRVVLVKLHALFLEAFGSDTISYYFIINCILGACFVISYVPETKKKSLLEISHIMQR</sequence>
<accession>A0A9N9RNN6</accession>
<keyword evidence="3" id="KW-1003">Cell membrane</keyword>
<reference evidence="11" key="2">
    <citation type="submission" date="2022-10" db="EMBL/GenBank/DDBJ databases">
        <authorList>
            <consortium name="ENA_rothamsted_submissions"/>
            <consortium name="culmorum"/>
            <person name="King R."/>
        </authorList>
    </citation>
    <scope>NUCLEOTIDE SEQUENCE</scope>
</reference>
<gene>
    <name evidence="11" type="ORF">CHIRRI_LOCUS4743</name>
</gene>
<dbReference type="PROSITE" id="PS50850">
    <property type="entry name" value="MFS"/>
    <property type="match status" value="1"/>
</dbReference>
<evidence type="ECO:0000256" key="1">
    <source>
        <dbReference type="ARBA" id="ARBA00004651"/>
    </source>
</evidence>
<dbReference type="SUPFAM" id="SSF103473">
    <property type="entry name" value="MFS general substrate transporter"/>
    <property type="match status" value="1"/>
</dbReference>
<feature type="transmembrane region" description="Helical" evidence="8">
    <location>
        <begin position="349"/>
        <end position="371"/>
    </location>
</feature>
<evidence type="ECO:0000256" key="2">
    <source>
        <dbReference type="ARBA" id="ARBA00022448"/>
    </source>
</evidence>
<dbReference type="PANTHER" id="PTHR48021:SF33">
    <property type="entry name" value="AT22075P-RELATED"/>
    <property type="match status" value="1"/>
</dbReference>
<feature type="transmembrane region" description="Helical" evidence="8">
    <location>
        <begin position="56"/>
        <end position="76"/>
    </location>
</feature>
<dbReference type="FunFam" id="1.20.1250.20:FF:000218">
    <property type="entry name" value="facilitated trehalose transporter Tret1"/>
    <property type="match status" value="1"/>
</dbReference>
<keyword evidence="6 8" id="KW-1133">Transmembrane helix</keyword>
<feature type="transmembrane region" description="Helical" evidence="8">
    <location>
        <begin position="142"/>
        <end position="160"/>
    </location>
</feature>
<evidence type="ECO:0000256" key="9">
    <source>
        <dbReference type="SAM" id="SignalP"/>
    </source>
</evidence>
<feature type="domain" description="Major facilitator superfamily (MFS) profile" evidence="10">
    <location>
        <begin position="1"/>
        <end position="437"/>
    </location>
</feature>
<dbReference type="OrthoDB" id="6612291at2759"/>
<dbReference type="EMBL" id="OU895878">
    <property type="protein sequence ID" value="CAG9801822.1"/>
    <property type="molecule type" value="Genomic_DNA"/>
</dbReference>
<feature type="transmembrane region" description="Helical" evidence="8">
    <location>
        <begin position="166"/>
        <end position="188"/>
    </location>
</feature>
<dbReference type="PANTHER" id="PTHR48021">
    <property type="match status" value="1"/>
</dbReference>
<organism evidence="11 12">
    <name type="scientific">Chironomus riparius</name>
    <dbReference type="NCBI Taxonomy" id="315576"/>
    <lineage>
        <taxon>Eukaryota</taxon>
        <taxon>Metazoa</taxon>
        <taxon>Ecdysozoa</taxon>
        <taxon>Arthropoda</taxon>
        <taxon>Hexapoda</taxon>
        <taxon>Insecta</taxon>
        <taxon>Pterygota</taxon>
        <taxon>Neoptera</taxon>
        <taxon>Endopterygota</taxon>
        <taxon>Diptera</taxon>
        <taxon>Nematocera</taxon>
        <taxon>Chironomoidea</taxon>
        <taxon>Chironomidae</taxon>
        <taxon>Chironominae</taxon>
        <taxon>Chironomus</taxon>
    </lineage>
</organism>
<feature type="signal peptide" evidence="9">
    <location>
        <begin position="1"/>
        <end position="24"/>
    </location>
</feature>
<evidence type="ECO:0000256" key="4">
    <source>
        <dbReference type="ARBA" id="ARBA00022597"/>
    </source>
</evidence>
<name>A0A9N9RNN6_9DIPT</name>
<evidence type="ECO:0000259" key="10">
    <source>
        <dbReference type="PROSITE" id="PS50850"/>
    </source>
</evidence>
<dbReference type="AlphaFoldDB" id="A0A9N9RNN6"/>
<dbReference type="PROSITE" id="PS00216">
    <property type="entry name" value="SUGAR_TRANSPORT_1"/>
    <property type="match status" value="1"/>
</dbReference>
<feature type="chain" id="PRO_5040138564" description="Major facilitator superfamily (MFS) profile domain-containing protein" evidence="9">
    <location>
        <begin position="25"/>
        <end position="450"/>
    </location>
</feature>
<keyword evidence="5 8" id="KW-0812">Transmembrane</keyword>
<protein>
    <recommendedName>
        <fullName evidence="10">Major facilitator superfamily (MFS) profile domain-containing protein</fullName>
    </recommendedName>
</protein>
<feature type="transmembrane region" description="Helical" evidence="8">
    <location>
        <begin position="256"/>
        <end position="280"/>
    </location>
</feature>
<dbReference type="InterPro" id="IPR005828">
    <property type="entry name" value="MFS_sugar_transport-like"/>
</dbReference>
<evidence type="ECO:0000313" key="11">
    <source>
        <dbReference type="EMBL" id="CAG9801822.1"/>
    </source>
</evidence>
<feature type="transmembrane region" description="Helical" evidence="8">
    <location>
        <begin position="292"/>
        <end position="312"/>
    </location>
</feature>
<dbReference type="Proteomes" id="UP001153620">
    <property type="component" value="Chromosome 2"/>
</dbReference>
<feature type="transmembrane region" description="Helical" evidence="8">
    <location>
        <begin position="109"/>
        <end position="130"/>
    </location>
</feature>
<evidence type="ECO:0000256" key="6">
    <source>
        <dbReference type="ARBA" id="ARBA00022989"/>
    </source>
</evidence>
<feature type="transmembrane region" description="Helical" evidence="8">
    <location>
        <begin position="319"/>
        <end position="337"/>
    </location>
</feature>
<keyword evidence="7 8" id="KW-0472">Membrane</keyword>
<dbReference type="InterPro" id="IPR020846">
    <property type="entry name" value="MFS_dom"/>
</dbReference>
<evidence type="ECO:0000313" key="12">
    <source>
        <dbReference type="Proteomes" id="UP001153620"/>
    </source>
</evidence>
<comment type="subcellular location">
    <subcellularLocation>
        <location evidence="1">Cell membrane</location>
        <topology evidence="1">Multi-pass membrane protein</topology>
    </subcellularLocation>
</comment>
<proteinExistence type="predicted"/>
<dbReference type="InterPro" id="IPR036259">
    <property type="entry name" value="MFS_trans_sf"/>
</dbReference>
<feature type="transmembrane region" description="Helical" evidence="8">
    <location>
        <begin position="414"/>
        <end position="433"/>
    </location>
</feature>
<keyword evidence="4" id="KW-0762">Sugar transport</keyword>
<evidence type="ECO:0000256" key="3">
    <source>
        <dbReference type="ARBA" id="ARBA00022475"/>
    </source>
</evidence>
<feature type="transmembrane region" description="Helical" evidence="8">
    <location>
        <begin position="83"/>
        <end position="103"/>
    </location>
</feature>
<keyword evidence="9" id="KW-0732">Signal</keyword>
<dbReference type="GO" id="GO:0005886">
    <property type="term" value="C:plasma membrane"/>
    <property type="evidence" value="ECO:0007669"/>
    <property type="project" value="UniProtKB-SubCell"/>
</dbReference>
<evidence type="ECO:0000256" key="5">
    <source>
        <dbReference type="ARBA" id="ARBA00022692"/>
    </source>
</evidence>
<dbReference type="GO" id="GO:0022857">
    <property type="term" value="F:transmembrane transporter activity"/>
    <property type="evidence" value="ECO:0007669"/>
    <property type="project" value="InterPro"/>
</dbReference>
<dbReference type="InterPro" id="IPR005829">
    <property type="entry name" value="Sugar_transporter_CS"/>
</dbReference>
<dbReference type="Pfam" id="PF00083">
    <property type="entry name" value="Sugar_tr"/>
    <property type="match status" value="1"/>
</dbReference>
<evidence type="ECO:0000256" key="7">
    <source>
        <dbReference type="ARBA" id="ARBA00023136"/>
    </source>
</evidence>
<keyword evidence="12" id="KW-1185">Reference proteome</keyword>